<feature type="non-terminal residue" evidence="2">
    <location>
        <position position="1"/>
    </location>
</feature>
<feature type="compositionally biased region" description="Polar residues" evidence="1">
    <location>
        <begin position="1"/>
        <end position="10"/>
    </location>
</feature>
<name>A0A3E2HR38_SCYLI</name>
<feature type="region of interest" description="Disordered" evidence="1">
    <location>
        <begin position="1"/>
        <end position="21"/>
    </location>
</feature>
<proteinExistence type="predicted"/>
<organism evidence="2 3">
    <name type="scientific">Scytalidium lignicola</name>
    <name type="common">Hyphomycete</name>
    <dbReference type="NCBI Taxonomy" id="5539"/>
    <lineage>
        <taxon>Eukaryota</taxon>
        <taxon>Fungi</taxon>
        <taxon>Dikarya</taxon>
        <taxon>Ascomycota</taxon>
        <taxon>Pezizomycotina</taxon>
        <taxon>Leotiomycetes</taxon>
        <taxon>Leotiomycetes incertae sedis</taxon>
        <taxon>Scytalidium</taxon>
    </lineage>
</organism>
<keyword evidence="3" id="KW-1185">Reference proteome</keyword>
<feature type="non-terminal residue" evidence="2">
    <location>
        <position position="155"/>
    </location>
</feature>
<evidence type="ECO:0000313" key="2">
    <source>
        <dbReference type="EMBL" id="RFU35816.1"/>
    </source>
</evidence>
<gene>
    <name evidence="2" type="ORF">B7463_g530</name>
</gene>
<dbReference type="Proteomes" id="UP000258309">
    <property type="component" value="Unassembled WGS sequence"/>
</dbReference>
<evidence type="ECO:0000313" key="3">
    <source>
        <dbReference type="Proteomes" id="UP000258309"/>
    </source>
</evidence>
<comment type="caution">
    <text evidence="2">The sequence shown here is derived from an EMBL/GenBank/DDBJ whole genome shotgun (WGS) entry which is preliminary data.</text>
</comment>
<protein>
    <submittedName>
        <fullName evidence="2">Uncharacterized protein</fullName>
    </submittedName>
</protein>
<accession>A0A3E2HR38</accession>
<reference evidence="2 3" key="1">
    <citation type="submission" date="2018-05" db="EMBL/GenBank/DDBJ databases">
        <title>Draft genome sequence of Scytalidium lignicola DSM 105466, a ubiquitous saprotrophic fungus.</title>
        <authorList>
            <person name="Buettner E."/>
            <person name="Gebauer A.M."/>
            <person name="Hofrichter M."/>
            <person name="Liers C."/>
            <person name="Kellner H."/>
        </authorList>
    </citation>
    <scope>NUCLEOTIDE SEQUENCE [LARGE SCALE GENOMIC DNA]</scope>
    <source>
        <strain evidence="2 3">DSM 105466</strain>
    </source>
</reference>
<sequence>MDSKGQQAKHGNSRHPPASRVSFKVAGEEMTCTVLPVECFDVDVDIDIDSDAGSHSSGTVGCSTERLLPPLNATEAGLLDGFSAISSALLSCFVHVRIAISGGKATKDNERPQPGHEGTLVLRPSTLLDSSRLHRGVALDPDLEHALGPAPTSNY</sequence>
<dbReference type="AlphaFoldDB" id="A0A3E2HR38"/>
<evidence type="ECO:0000256" key="1">
    <source>
        <dbReference type="SAM" id="MobiDB-lite"/>
    </source>
</evidence>
<dbReference type="EMBL" id="NCSJ02000004">
    <property type="protein sequence ID" value="RFU35816.1"/>
    <property type="molecule type" value="Genomic_DNA"/>
</dbReference>